<accession>A0A8S9FE96</accession>
<dbReference type="AlphaFoldDB" id="A0A8S9FE96"/>
<dbReference type="EMBL" id="QGKY02002305">
    <property type="protein sequence ID" value="KAF2531860.1"/>
    <property type="molecule type" value="Genomic_DNA"/>
</dbReference>
<sequence length="238" mass="26623">MASSGRLYLYLQIATSSAPITDGGPIGGYRSLSTGGLSSAGGFATTTVKSGEVESIDLDGIICDLDLTLLPIEESGKRLDSVPITDKLKRLERRERKITCGEETGVKISREVFKTEETEIKEKQGKINGNPRHAAKEKRHALIRISRQHRTIHPVSRLCFKSGRRDPRDPCILSDLEILNLRSSQILSNRDLSILRGETPSHLSQSREPFLKSGKPDYQPYLLDMRVNYTTRLRLRPP</sequence>
<gene>
    <name evidence="2" type="ORF">F2Q68_00034734</name>
    <name evidence="1" type="ORF">F2Q70_00030265</name>
</gene>
<dbReference type="EMBL" id="QGKW02001988">
    <property type="protein sequence ID" value="KAF2549783.1"/>
    <property type="molecule type" value="Genomic_DNA"/>
</dbReference>
<dbReference type="Proteomes" id="UP000712281">
    <property type="component" value="Unassembled WGS sequence"/>
</dbReference>
<comment type="caution">
    <text evidence="1">The sequence shown here is derived from an EMBL/GenBank/DDBJ whole genome shotgun (WGS) entry which is preliminary data.</text>
</comment>
<protein>
    <submittedName>
        <fullName evidence="1">Uncharacterized protein</fullName>
    </submittedName>
</protein>
<proteinExistence type="predicted"/>
<organism evidence="1">
    <name type="scientific">Brassica cretica</name>
    <name type="common">Mustard</name>
    <dbReference type="NCBI Taxonomy" id="69181"/>
    <lineage>
        <taxon>Eukaryota</taxon>
        <taxon>Viridiplantae</taxon>
        <taxon>Streptophyta</taxon>
        <taxon>Embryophyta</taxon>
        <taxon>Tracheophyta</taxon>
        <taxon>Spermatophyta</taxon>
        <taxon>Magnoliopsida</taxon>
        <taxon>eudicotyledons</taxon>
        <taxon>Gunneridae</taxon>
        <taxon>Pentapetalae</taxon>
        <taxon>rosids</taxon>
        <taxon>malvids</taxon>
        <taxon>Brassicales</taxon>
        <taxon>Brassicaceae</taxon>
        <taxon>Brassiceae</taxon>
        <taxon>Brassica</taxon>
    </lineage>
</organism>
<name>A0A8S9FE96_BRACR</name>
<reference evidence="1" key="1">
    <citation type="submission" date="2019-12" db="EMBL/GenBank/DDBJ databases">
        <title>Genome sequencing and annotation of Brassica cretica.</title>
        <authorList>
            <person name="Studholme D.J."/>
            <person name="Sarris P.F."/>
        </authorList>
    </citation>
    <scope>NUCLEOTIDE SEQUENCE</scope>
    <source>
        <strain evidence="2">PFS-001/15</strain>
        <strain evidence="1">PFS-102/07</strain>
        <tissue evidence="1">Leaf</tissue>
    </source>
</reference>
<evidence type="ECO:0000313" key="1">
    <source>
        <dbReference type="EMBL" id="KAF2531860.1"/>
    </source>
</evidence>
<evidence type="ECO:0000313" key="2">
    <source>
        <dbReference type="EMBL" id="KAF2549783.1"/>
    </source>
</evidence>